<sequence length="327" mass="37785">MMHRHPARLCTRRPGEAAGTCLWFRKQAQRPNILVPIRHRCRPNGQCDWLWPCRHGHVKRMHVCHVRGGQCVGLRHCRRRCGRRRVWLRRRRCELGRLRVHVRWVKRHDVARGQRNSGCVRKDGRLAVVSVAAIGVAGEHGNRQYVMMRVIVRQRRRHGRRMVRRPVGVIVLIRLQLPGNLLAPNKGLGRAGNGLERIERLAGSKLAWMADACGRDFEPWHPFPNGHMLDVGFDNDVRSHVKRLQVTPSANLSELIRPPGYLDADVVGVRLARGQGRHGVINPRFASKRMRLRWESMVSRWDRSWPGEWAGSQNARCARGKASRLWQ</sequence>
<comment type="caution">
    <text evidence="1">The sequence shown here is derived from an EMBL/GenBank/DDBJ whole genome shotgun (WGS) entry which is preliminary data.</text>
</comment>
<dbReference type="Proteomes" id="UP000193411">
    <property type="component" value="Unassembled WGS sequence"/>
</dbReference>
<dbReference type="EMBL" id="MCFL01000038">
    <property type="protein sequence ID" value="ORZ33125.1"/>
    <property type="molecule type" value="Genomic_DNA"/>
</dbReference>
<dbReference type="AlphaFoldDB" id="A0A1Y2HF03"/>
<evidence type="ECO:0000313" key="1">
    <source>
        <dbReference type="EMBL" id="ORZ33125.1"/>
    </source>
</evidence>
<organism evidence="1 2">
    <name type="scientific">Catenaria anguillulae PL171</name>
    <dbReference type="NCBI Taxonomy" id="765915"/>
    <lineage>
        <taxon>Eukaryota</taxon>
        <taxon>Fungi</taxon>
        <taxon>Fungi incertae sedis</taxon>
        <taxon>Blastocladiomycota</taxon>
        <taxon>Blastocladiomycetes</taxon>
        <taxon>Blastocladiales</taxon>
        <taxon>Catenariaceae</taxon>
        <taxon>Catenaria</taxon>
    </lineage>
</organism>
<protein>
    <submittedName>
        <fullName evidence="1">Uncharacterized protein</fullName>
    </submittedName>
</protein>
<name>A0A1Y2HF03_9FUNG</name>
<evidence type="ECO:0000313" key="2">
    <source>
        <dbReference type="Proteomes" id="UP000193411"/>
    </source>
</evidence>
<proteinExistence type="predicted"/>
<keyword evidence="2" id="KW-1185">Reference proteome</keyword>
<gene>
    <name evidence="1" type="ORF">BCR44DRAFT_224855</name>
</gene>
<reference evidence="1 2" key="1">
    <citation type="submission" date="2016-07" db="EMBL/GenBank/DDBJ databases">
        <title>Pervasive Adenine N6-methylation of Active Genes in Fungi.</title>
        <authorList>
            <consortium name="DOE Joint Genome Institute"/>
            <person name="Mondo S.J."/>
            <person name="Dannebaum R.O."/>
            <person name="Kuo R.C."/>
            <person name="Labutti K."/>
            <person name="Haridas S."/>
            <person name="Kuo A."/>
            <person name="Salamov A."/>
            <person name="Ahrendt S.R."/>
            <person name="Lipzen A."/>
            <person name="Sullivan W."/>
            <person name="Andreopoulos W.B."/>
            <person name="Clum A."/>
            <person name="Lindquist E."/>
            <person name="Daum C."/>
            <person name="Ramamoorthy G.K."/>
            <person name="Gryganskyi A."/>
            <person name="Culley D."/>
            <person name="Magnuson J.K."/>
            <person name="James T.Y."/>
            <person name="O'Malley M.A."/>
            <person name="Stajich J.E."/>
            <person name="Spatafora J.W."/>
            <person name="Visel A."/>
            <person name="Grigoriev I.V."/>
        </authorList>
    </citation>
    <scope>NUCLEOTIDE SEQUENCE [LARGE SCALE GENOMIC DNA]</scope>
    <source>
        <strain evidence="1 2">PL171</strain>
    </source>
</reference>
<accession>A0A1Y2HF03</accession>